<evidence type="ECO:0000313" key="7">
    <source>
        <dbReference type="EMBL" id="QNQ91485.1"/>
    </source>
</evidence>
<keyword evidence="6" id="KW-0676">Redox-active center</keyword>
<dbReference type="PANTHER" id="PTHR43429">
    <property type="entry name" value="PYRIDINE NUCLEOTIDE-DISULFIDE OXIDOREDUCTASE DOMAIN-CONTAINING"/>
    <property type="match status" value="1"/>
</dbReference>
<dbReference type="SUPFAM" id="SSF51905">
    <property type="entry name" value="FAD/NAD(P)-binding domain"/>
    <property type="match status" value="1"/>
</dbReference>
<dbReference type="PROSITE" id="PS50206">
    <property type="entry name" value="RHODANESE_3"/>
    <property type="match status" value="1"/>
</dbReference>
<proteinExistence type="inferred from homology"/>
<keyword evidence="5" id="KW-0560">Oxidoreductase</keyword>
<evidence type="ECO:0000256" key="5">
    <source>
        <dbReference type="ARBA" id="ARBA00023002"/>
    </source>
</evidence>
<dbReference type="PRINTS" id="PR00368">
    <property type="entry name" value="FADPNR"/>
</dbReference>
<dbReference type="InterPro" id="IPR050260">
    <property type="entry name" value="FAD-bd_OxRdtase"/>
</dbReference>
<comment type="similarity">
    <text evidence="2">Belongs to the class-III pyridine nucleotide-disulfide oxidoreductase family.</text>
</comment>
<dbReference type="Pfam" id="PF07992">
    <property type="entry name" value="Pyr_redox_2"/>
    <property type="match status" value="1"/>
</dbReference>
<organism evidence="7 8">
    <name type="scientific">Corynebacterium poyangense</name>
    <dbReference type="NCBI Taxonomy" id="2684405"/>
    <lineage>
        <taxon>Bacteria</taxon>
        <taxon>Bacillati</taxon>
        <taxon>Actinomycetota</taxon>
        <taxon>Actinomycetes</taxon>
        <taxon>Mycobacteriales</taxon>
        <taxon>Corynebacteriaceae</taxon>
        <taxon>Corynebacterium</taxon>
    </lineage>
</organism>
<dbReference type="Pfam" id="PF00581">
    <property type="entry name" value="Rhodanese"/>
    <property type="match status" value="1"/>
</dbReference>
<dbReference type="InterPro" id="IPR023753">
    <property type="entry name" value="FAD/NAD-binding_dom"/>
</dbReference>
<dbReference type="Gene3D" id="3.40.250.10">
    <property type="entry name" value="Rhodanese-like domain"/>
    <property type="match status" value="1"/>
</dbReference>
<keyword evidence="8" id="KW-1185">Reference proteome</keyword>
<keyword evidence="3" id="KW-0285">Flavoprotein</keyword>
<comment type="cofactor">
    <cofactor evidence="1">
        <name>FAD</name>
        <dbReference type="ChEBI" id="CHEBI:57692"/>
    </cofactor>
</comment>
<dbReference type="KEGG" id="cpoy:GP475_08560"/>
<accession>A0A7H0SSG0</accession>
<evidence type="ECO:0000256" key="6">
    <source>
        <dbReference type="ARBA" id="ARBA00023284"/>
    </source>
</evidence>
<gene>
    <name evidence="7" type="ORF">GP475_08560</name>
</gene>
<dbReference type="SUPFAM" id="SSF52821">
    <property type="entry name" value="Rhodanese/Cell cycle control phosphatase"/>
    <property type="match status" value="1"/>
</dbReference>
<reference evidence="7 8" key="1">
    <citation type="submission" date="2019-12" db="EMBL/GenBank/DDBJ databases">
        <title>Corynebacterium sp. nov., isolated from feces of the Anser Albifrons in China.</title>
        <authorList>
            <person name="Liu Q."/>
        </authorList>
    </citation>
    <scope>NUCLEOTIDE SEQUENCE [LARGE SCALE GENOMIC DNA]</scope>
    <source>
        <strain evidence="7 8">4H37-19</strain>
    </source>
</reference>
<evidence type="ECO:0000256" key="1">
    <source>
        <dbReference type="ARBA" id="ARBA00001974"/>
    </source>
</evidence>
<protein>
    <submittedName>
        <fullName evidence="7">CoA-disulfide reductase</fullName>
    </submittedName>
</protein>
<dbReference type="PRINTS" id="PR00411">
    <property type="entry name" value="PNDRDTASEI"/>
</dbReference>
<name>A0A7H0SSG0_9CORY</name>
<evidence type="ECO:0000256" key="4">
    <source>
        <dbReference type="ARBA" id="ARBA00022827"/>
    </source>
</evidence>
<dbReference type="SUPFAM" id="SSF55424">
    <property type="entry name" value="FAD/NAD-linked reductases, dimerisation (C-terminal) domain"/>
    <property type="match status" value="1"/>
</dbReference>
<dbReference type="AlphaFoldDB" id="A0A7H0SSG0"/>
<dbReference type="SMART" id="SM00450">
    <property type="entry name" value="RHOD"/>
    <property type="match status" value="1"/>
</dbReference>
<dbReference type="Pfam" id="PF02852">
    <property type="entry name" value="Pyr_redox_dim"/>
    <property type="match status" value="1"/>
</dbReference>
<dbReference type="InterPro" id="IPR004099">
    <property type="entry name" value="Pyr_nucl-diS_OxRdtase_dimer"/>
</dbReference>
<dbReference type="EMBL" id="CP046884">
    <property type="protein sequence ID" value="QNQ91485.1"/>
    <property type="molecule type" value="Genomic_DNA"/>
</dbReference>
<evidence type="ECO:0000313" key="8">
    <source>
        <dbReference type="Proteomes" id="UP000516320"/>
    </source>
</evidence>
<sequence>MPTTVIIGGVAGGMSTATRLRRKDEQRRIIVIESSGYVSFANCGLPYHISGTIAERSSLLLQTPESLAARFNIDVRVNQRAIAIDRQRQEVTVRDDQGDTYLLNYDTLVLSPGAEPFLPDLPGIERSLTLRSVEDLDRIIDGIKDAQSVALIGGGFIGIEVAENLQKLGKKVTILEKTQQILSPLDPEMSAIVRRHIADNGVTVLTNASITAIGEKNIELSDGRTVLADAVITAIGVRPATELAETAGLDLGPLGGIAVDDQQRTSDPKIFAVGDVTEKPDAINGQPSLAPLAQSANRQGRLIADVIAGEDVARRPVLGTAIVGAFGLATGVVGWNEKRARSQGRDIRIIHLHPVQHAGYYPGASPIHLKLVVDANNDAILGAQAVGRDGVDKRIDVISTAMSAGISASRLADLELAYAPQFGSAKDPINMAGFIAENLVKGERNAQWYEVSDYLEQGWTLVDVRTPAEYEHGAIPGSMNLPLDDIRERYQELAGHKVLVHCQVGLRGHIAATLLQNLGFTDVVNLDGGYLTWSQGTCYQ</sequence>
<dbReference type="Proteomes" id="UP000516320">
    <property type="component" value="Chromosome"/>
</dbReference>
<dbReference type="Gene3D" id="3.50.50.60">
    <property type="entry name" value="FAD/NAD(P)-binding domain"/>
    <property type="match status" value="2"/>
</dbReference>
<dbReference type="InterPro" id="IPR001763">
    <property type="entry name" value="Rhodanese-like_dom"/>
</dbReference>
<dbReference type="PANTHER" id="PTHR43429:SF1">
    <property type="entry name" value="NAD(P)H SULFUR OXIDOREDUCTASE (COA-DEPENDENT)"/>
    <property type="match status" value="1"/>
</dbReference>
<keyword evidence="4" id="KW-0274">FAD</keyword>
<dbReference type="InterPro" id="IPR016156">
    <property type="entry name" value="FAD/NAD-linked_Rdtase_dimer_sf"/>
</dbReference>
<dbReference type="RefSeq" id="WP_187975876.1">
    <property type="nucleotide sequence ID" value="NZ_CP046884.1"/>
</dbReference>
<dbReference type="InterPro" id="IPR036188">
    <property type="entry name" value="FAD/NAD-bd_sf"/>
</dbReference>
<dbReference type="GO" id="GO:0016491">
    <property type="term" value="F:oxidoreductase activity"/>
    <property type="evidence" value="ECO:0007669"/>
    <property type="project" value="UniProtKB-KW"/>
</dbReference>
<dbReference type="InterPro" id="IPR036873">
    <property type="entry name" value="Rhodanese-like_dom_sf"/>
</dbReference>
<evidence type="ECO:0000256" key="2">
    <source>
        <dbReference type="ARBA" id="ARBA00009130"/>
    </source>
</evidence>
<evidence type="ECO:0000256" key="3">
    <source>
        <dbReference type="ARBA" id="ARBA00022630"/>
    </source>
</evidence>